<feature type="domain" description="C2H2-type" evidence="12">
    <location>
        <begin position="297"/>
        <end position="326"/>
    </location>
</feature>
<dbReference type="FunFam" id="3.30.160.60:FF:000039">
    <property type="entry name" value="Zinc finger protein ZIC 1"/>
    <property type="match status" value="1"/>
</dbReference>
<dbReference type="AlphaFoldDB" id="A0A6J8E060"/>
<dbReference type="SMART" id="SM00355">
    <property type="entry name" value="ZnF_C2H2"/>
    <property type="match status" value="5"/>
</dbReference>
<dbReference type="InterPro" id="IPR056436">
    <property type="entry name" value="Znf-C2H2_ZIC1-5/GLI1-3-like"/>
</dbReference>
<dbReference type="GO" id="GO:0000978">
    <property type="term" value="F:RNA polymerase II cis-regulatory region sequence-specific DNA binding"/>
    <property type="evidence" value="ECO:0007669"/>
    <property type="project" value="TreeGrafter"/>
</dbReference>
<evidence type="ECO:0000259" key="12">
    <source>
        <dbReference type="PROSITE" id="PS50157"/>
    </source>
</evidence>
<keyword evidence="4" id="KW-0479">Metal-binding</keyword>
<dbReference type="FunFam" id="3.30.160.60:FF:000050">
    <property type="entry name" value="zinc finger protein ZIC 1"/>
    <property type="match status" value="1"/>
</dbReference>
<keyword evidence="8" id="KW-0238">DNA-binding</keyword>
<dbReference type="InterPro" id="IPR041643">
    <property type="entry name" value="Znf_ZIC"/>
</dbReference>
<dbReference type="InterPro" id="IPR043359">
    <property type="entry name" value="GLI-like"/>
</dbReference>
<dbReference type="Pfam" id="PF18366">
    <property type="entry name" value="zf_ZIC"/>
    <property type="match status" value="1"/>
</dbReference>
<dbReference type="PANTHER" id="PTHR45718">
    <property type="entry name" value="TRANSCRIPTIONAL ACTIVATOR CUBITUS INTERRUPTUS"/>
    <property type="match status" value="1"/>
</dbReference>
<keyword evidence="14" id="KW-1185">Reference proteome</keyword>
<sequence>MIASFMDRSDPQHISPPGVSYGHPEGSMIQNQQYNYYNTQANGYTGAYSNVNNINSRDLFLRRSEFGLHGSMNETNIPSRTSGMLFHSSSGYPSHHHHQDVSTHVLLQGLHEASPYHSSRQNVPPQSGYFNIPGHTSDMYSRGDQLGYNTLPRSEQYHDHSQQSFLNHMNMFPNGSSSFFRYIRPPIKQERTCLWIDQDQQEPKKACNKVFYTMHEIVNHITIEHVGGPEQTCHTCFWQECPREGRPFKAKYKLVNHIRVHTGEKPFPCPFPGCGKVFARSENLKIHKRIHTGEKPFKCEFEGCDRRFANSSDRKKHSHVHTSDKPYYCRVRGCDKSYTHPSSLRKHMKIHGEITPSMEKDAEEMAACGAGESQTISPAKTKSNWNSPTVQKTVDKKPDVSNLPLVNSEPPSSAPEIQKLNDWFVCHSRSTIPPSVVNKEHQNMGSVPSLPSAPPLPSVPTLPSFHHMPIMQYS</sequence>
<evidence type="ECO:0000256" key="2">
    <source>
        <dbReference type="ARBA" id="ARBA00010831"/>
    </source>
</evidence>
<dbReference type="Pfam" id="PF23561">
    <property type="entry name" value="zf-C2H2_15"/>
    <property type="match status" value="1"/>
</dbReference>
<feature type="region of interest" description="Disordered" evidence="11">
    <location>
        <begin position="1"/>
        <end position="24"/>
    </location>
</feature>
<dbReference type="GO" id="GO:0000981">
    <property type="term" value="F:DNA-binding transcription factor activity, RNA polymerase II-specific"/>
    <property type="evidence" value="ECO:0007669"/>
    <property type="project" value="TreeGrafter"/>
</dbReference>
<protein>
    <submittedName>
        <fullName evidence="13">ZIC1</fullName>
    </submittedName>
</protein>
<organism evidence="13 14">
    <name type="scientific">Mytilus coruscus</name>
    <name type="common">Sea mussel</name>
    <dbReference type="NCBI Taxonomy" id="42192"/>
    <lineage>
        <taxon>Eukaryota</taxon>
        <taxon>Metazoa</taxon>
        <taxon>Spiralia</taxon>
        <taxon>Lophotrochozoa</taxon>
        <taxon>Mollusca</taxon>
        <taxon>Bivalvia</taxon>
        <taxon>Autobranchia</taxon>
        <taxon>Pteriomorphia</taxon>
        <taxon>Mytilida</taxon>
        <taxon>Mytiloidea</taxon>
        <taxon>Mytilidae</taxon>
        <taxon>Mytilinae</taxon>
        <taxon>Mytilus</taxon>
    </lineage>
</organism>
<dbReference type="Gene3D" id="3.30.160.60">
    <property type="entry name" value="Classic Zinc Finger"/>
    <property type="match status" value="4"/>
</dbReference>
<evidence type="ECO:0000256" key="3">
    <source>
        <dbReference type="ARBA" id="ARBA00022473"/>
    </source>
</evidence>
<feature type="domain" description="C2H2-type" evidence="12">
    <location>
        <begin position="267"/>
        <end position="296"/>
    </location>
</feature>
<dbReference type="InterPro" id="IPR013087">
    <property type="entry name" value="Znf_C2H2_type"/>
</dbReference>
<feature type="compositionally biased region" description="Polar residues" evidence="11">
    <location>
        <begin position="372"/>
        <end position="390"/>
    </location>
</feature>
<dbReference type="PROSITE" id="PS50157">
    <property type="entry name" value="ZINC_FINGER_C2H2_2"/>
    <property type="match status" value="4"/>
</dbReference>
<feature type="domain" description="C2H2-type" evidence="12">
    <location>
        <begin position="239"/>
        <end position="266"/>
    </location>
</feature>
<evidence type="ECO:0000256" key="1">
    <source>
        <dbReference type="ARBA" id="ARBA00004123"/>
    </source>
</evidence>
<comment type="similarity">
    <text evidence="2">Belongs to the GLI C2H2-type zinc-finger protein family.</text>
</comment>
<dbReference type="EMBL" id="CACVKT020008135">
    <property type="protein sequence ID" value="CAC5413408.1"/>
    <property type="molecule type" value="Genomic_DNA"/>
</dbReference>
<keyword evidence="5" id="KW-0677">Repeat</keyword>
<evidence type="ECO:0000256" key="8">
    <source>
        <dbReference type="ARBA" id="ARBA00023125"/>
    </source>
</evidence>
<gene>
    <name evidence="13" type="ORF">MCOR_46300</name>
</gene>
<accession>A0A6J8E060</accession>
<keyword evidence="6 10" id="KW-0863">Zinc-finger</keyword>
<dbReference type="PROSITE" id="PS00028">
    <property type="entry name" value="ZINC_FINGER_C2H2_1"/>
    <property type="match status" value="3"/>
</dbReference>
<dbReference type="Pfam" id="PF00096">
    <property type="entry name" value="zf-C2H2"/>
    <property type="match status" value="2"/>
</dbReference>
<comment type="subcellular location">
    <subcellularLocation>
        <location evidence="1">Nucleus</location>
    </subcellularLocation>
</comment>
<evidence type="ECO:0000256" key="5">
    <source>
        <dbReference type="ARBA" id="ARBA00022737"/>
    </source>
</evidence>
<dbReference type="FunFam" id="3.30.160.60:FF:000041">
    <property type="entry name" value="Zinc finger protein ZIC 1"/>
    <property type="match status" value="1"/>
</dbReference>
<feature type="domain" description="C2H2-type" evidence="12">
    <location>
        <begin position="327"/>
        <end position="356"/>
    </location>
</feature>
<reference evidence="13 14" key="1">
    <citation type="submission" date="2020-06" db="EMBL/GenBank/DDBJ databases">
        <authorList>
            <person name="Li R."/>
            <person name="Bekaert M."/>
        </authorList>
    </citation>
    <scope>NUCLEOTIDE SEQUENCE [LARGE SCALE GENOMIC DNA]</scope>
    <source>
        <strain evidence="14">wild</strain>
    </source>
</reference>
<dbReference type="Proteomes" id="UP000507470">
    <property type="component" value="Unassembled WGS sequence"/>
</dbReference>
<dbReference type="OrthoDB" id="3214149at2759"/>
<feature type="region of interest" description="Disordered" evidence="11">
    <location>
        <begin position="371"/>
        <end position="390"/>
    </location>
</feature>
<dbReference type="GO" id="GO:0005634">
    <property type="term" value="C:nucleus"/>
    <property type="evidence" value="ECO:0007669"/>
    <property type="project" value="UniProtKB-SubCell"/>
</dbReference>
<dbReference type="PANTHER" id="PTHR45718:SF8">
    <property type="entry name" value="GLIS FAMILY ZINC FINGER 2"/>
    <property type="match status" value="1"/>
</dbReference>
<evidence type="ECO:0000256" key="7">
    <source>
        <dbReference type="ARBA" id="ARBA00022833"/>
    </source>
</evidence>
<evidence type="ECO:0000256" key="6">
    <source>
        <dbReference type="ARBA" id="ARBA00022771"/>
    </source>
</evidence>
<evidence type="ECO:0000313" key="14">
    <source>
        <dbReference type="Proteomes" id="UP000507470"/>
    </source>
</evidence>
<evidence type="ECO:0000313" key="13">
    <source>
        <dbReference type="EMBL" id="CAC5413408.1"/>
    </source>
</evidence>
<keyword evidence="9" id="KW-0539">Nucleus</keyword>
<keyword evidence="7" id="KW-0862">Zinc</keyword>
<evidence type="ECO:0000256" key="11">
    <source>
        <dbReference type="SAM" id="MobiDB-lite"/>
    </source>
</evidence>
<dbReference type="SUPFAM" id="SSF57667">
    <property type="entry name" value="beta-beta-alpha zinc fingers"/>
    <property type="match status" value="2"/>
</dbReference>
<evidence type="ECO:0000256" key="4">
    <source>
        <dbReference type="ARBA" id="ARBA00022723"/>
    </source>
</evidence>
<dbReference type="GO" id="GO:0008270">
    <property type="term" value="F:zinc ion binding"/>
    <property type="evidence" value="ECO:0007669"/>
    <property type="project" value="UniProtKB-KW"/>
</dbReference>
<evidence type="ECO:0000256" key="10">
    <source>
        <dbReference type="PROSITE-ProRule" id="PRU00042"/>
    </source>
</evidence>
<evidence type="ECO:0000256" key="9">
    <source>
        <dbReference type="ARBA" id="ARBA00023242"/>
    </source>
</evidence>
<dbReference type="FunFam" id="3.30.160.60:FF:000035">
    <property type="entry name" value="Zinc finger protein ZIC 1"/>
    <property type="match status" value="1"/>
</dbReference>
<keyword evidence="3" id="KW-0217">Developmental protein</keyword>
<name>A0A6J8E060_MYTCO</name>
<dbReference type="InterPro" id="IPR036236">
    <property type="entry name" value="Znf_C2H2_sf"/>
</dbReference>
<proteinExistence type="inferred from homology"/>